<comment type="caution">
    <text evidence="2">The sequence shown here is derived from an EMBL/GenBank/DDBJ whole genome shotgun (WGS) entry which is preliminary data.</text>
</comment>
<dbReference type="GO" id="GO:0031123">
    <property type="term" value="P:RNA 3'-end processing"/>
    <property type="evidence" value="ECO:0007669"/>
    <property type="project" value="TreeGrafter"/>
</dbReference>
<dbReference type="Proteomes" id="UP000814243">
    <property type="component" value="Unassembled WGS sequence"/>
</dbReference>
<dbReference type="Gene3D" id="3.30.460.10">
    <property type="entry name" value="Beta Polymerase, domain 2"/>
    <property type="match status" value="1"/>
</dbReference>
<dbReference type="InterPro" id="IPR054708">
    <property type="entry name" value="MTPAP-like_central"/>
</dbReference>
<dbReference type="SUPFAM" id="SSF81631">
    <property type="entry name" value="PAP/OAS1 substrate-binding domain"/>
    <property type="match status" value="1"/>
</dbReference>
<dbReference type="InterPro" id="IPR043519">
    <property type="entry name" value="NT_sf"/>
</dbReference>
<dbReference type="GO" id="GO:0050265">
    <property type="term" value="F:RNA uridylyltransferase activity"/>
    <property type="evidence" value="ECO:0007669"/>
    <property type="project" value="TreeGrafter"/>
</dbReference>
<dbReference type="EMBL" id="JACEFF010000068">
    <property type="protein sequence ID" value="KAH9644722.1"/>
    <property type="molecule type" value="Genomic_DNA"/>
</dbReference>
<protein>
    <recommendedName>
        <fullName evidence="1">Poly(A) RNA polymerase mitochondrial-like central palm domain-containing protein</fullName>
    </recommendedName>
</protein>
<dbReference type="SUPFAM" id="SSF81301">
    <property type="entry name" value="Nucleotidyltransferase"/>
    <property type="match status" value="1"/>
</dbReference>
<gene>
    <name evidence="2" type="ORF">HF086_003827</name>
</gene>
<evidence type="ECO:0000259" key="1">
    <source>
        <dbReference type="Pfam" id="PF22600"/>
    </source>
</evidence>
<organism evidence="2 3">
    <name type="scientific">Spodoptera exigua</name>
    <name type="common">Beet armyworm</name>
    <name type="synonym">Noctua fulgens</name>
    <dbReference type="NCBI Taxonomy" id="7107"/>
    <lineage>
        <taxon>Eukaryota</taxon>
        <taxon>Metazoa</taxon>
        <taxon>Ecdysozoa</taxon>
        <taxon>Arthropoda</taxon>
        <taxon>Hexapoda</taxon>
        <taxon>Insecta</taxon>
        <taxon>Pterygota</taxon>
        <taxon>Neoptera</taxon>
        <taxon>Endopterygota</taxon>
        <taxon>Lepidoptera</taxon>
        <taxon>Glossata</taxon>
        <taxon>Ditrysia</taxon>
        <taxon>Noctuoidea</taxon>
        <taxon>Noctuidae</taxon>
        <taxon>Amphipyrinae</taxon>
        <taxon>Spodoptera</taxon>
    </lineage>
</organism>
<dbReference type="Gene3D" id="1.10.1410.10">
    <property type="match status" value="1"/>
</dbReference>
<feature type="domain" description="Poly(A) RNA polymerase mitochondrial-like central palm" evidence="1">
    <location>
        <begin position="114"/>
        <end position="220"/>
    </location>
</feature>
<sequence>MLLENAAFISITGGGYGTQRGVRAAVSVSQLRYPAATNLATPNDVSATARRLVGSIGPRHPGHSRPPVARRRKLSNDFYRSWPSITNKELLVIDAPGREDQKPSRSFSCLISDAVKNRMEWDYTLHNFGSLANGLATQHSDADIYVQLRNFNVSVELQVLEEIETLFMEQPALYSNVTSRILRLFSIVQVYHKTLELKVDLVFRGGFKSVRNTNMSRYYMELDERFRTLMSIAKVWMFNRVPAPEGSHPFPSYSVYLLVIFYLEQKKMVPSGYELQKNSKSYFVEGWNMGYNKLQYNSTNTEDVYQLLAGFFDYYNQFPFDEYIVSPFAGRPIRRNAFADPNKYPDEFSYESIRNNETLIDKLRLRLKYNFKVDAPLCIQDIFYHDNNVVEAISSEYMARFVRAINETAETFKKMSRDSVLEGIFSKKLINSLCDSEST</sequence>
<reference evidence="2" key="1">
    <citation type="journal article" date="2021" name="G3 (Bethesda)">
        <title>Genome and transcriptome analysis of the beet armyworm Spodoptera exigua reveals targets for pest control. .</title>
        <authorList>
            <person name="Simon S."/>
            <person name="Breeschoten T."/>
            <person name="Jansen H.J."/>
            <person name="Dirks R.P."/>
            <person name="Schranz M.E."/>
            <person name="Ros V.I.D."/>
        </authorList>
    </citation>
    <scope>NUCLEOTIDE SEQUENCE</scope>
    <source>
        <strain evidence="2">TB_SE_WUR_2020</strain>
    </source>
</reference>
<accession>A0A922MYG2</accession>
<dbReference type="PANTHER" id="PTHR12271:SF66">
    <property type="entry name" value="TERMINAL URIDYLYLTRANSFERASE TAILOR"/>
    <property type="match status" value="1"/>
</dbReference>
<proteinExistence type="predicted"/>
<evidence type="ECO:0000313" key="2">
    <source>
        <dbReference type="EMBL" id="KAH9644722.1"/>
    </source>
</evidence>
<dbReference type="AlphaFoldDB" id="A0A922MYG2"/>
<evidence type="ECO:0000313" key="3">
    <source>
        <dbReference type="Proteomes" id="UP000814243"/>
    </source>
</evidence>
<name>A0A922MYG2_SPOEX</name>
<dbReference type="PANTHER" id="PTHR12271">
    <property type="entry name" value="POLY A POLYMERASE CID PAP -RELATED"/>
    <property type="match status" value="1"/>
</dbReference>
<dbReference type="Pfam" id="PF22600">
    <property type="entry name" value="MTPAP-like_central"/>
    <property type="match status" value="1"/>
</dbReference>